<accession>A0AAN8A0N2</accession>
<dbReference type="SMART" id="SM00355">
    <property type="entry name" value="ZnF_C2H2"/>
    <property type="match status" value="2"/>
</dbReference>
<evidence type="ECO:0000313" key="10">
    <source>
        <dbReference type="EMBL" id="KAK5696724.1"/>
    </source>
</evidence>
<evidence type="ECO:0000259" key="9">
    <source>
        <dbReference type="PROSITE" id="PS50157"/>
    </source>
</evidence>
<keyword evidence="3" id="KW-0677">Repeat</keyword>
<dbReference type="PROSITE" id="PS50157">
    <property type="entry name" value="ZINC_FINGER_C2H2_2"/>
    <property type="match status" value="1"/>
</dbReference>
<dbReference type="EMBL" id="JAVRQU010000012">
    <property type="protein sequence ID" value="KAK5696724.1"/>
    <property type="molecule type" value="Genomic_DNA"/>
</dbReference>
<dbReference type="GO" id="GO:0000981">
    <property type="term" value="F:DNA-binding transcription factor activity, RNA polymerase II-specific"/>
    <property type="evidence" value="ECO:0007669"/>
    <property type="project" value="TreeGrafter"/>
</dbReference>
<sequence length="211" mass="22663">MPLASKAAEQPTAVASSKTVSDTVIQAAQVEAALETSGDPALLAWLGDVSYSWGGVEHDIVQTTEVLEATLPTNDGGLADDEQRVASGHKRDAQSPLRSTEPASSRPFACGICGKTFGRRTLRENHIRTRIDNRTSACSFQGCDETFKQRNEQARHEKAQHAPKQFVCGGLHTSGRPWGCGKAFARRDGLHEHHTKTAKGAQCLQASSGPM</sequence>
<evidence type="ECO:0000256" key="7">
    <source>
        <dbReference type="PROSITE-ProRule" id="PRU00042"/>
    </source>
</evidence>
<keyword evidence="4 7" id="KW-0863">Zinc-finger</keyword>
<dbReference type="GO" id="GO:0005634">
    <property type="term" value="C:nucleus"/>
    <property type="evidence" value="ECO:0007669"/>
    <property type="project" value="UniProtKB-SubCell"/>
</dbReference>
<name>A0AAN8A0N2_9PEZI</name>
<dbReference type="GO" id="GO:0008270">
    <property type="term" value="F:zinc ion binding"/>
    <property type="evidence" value="ECO:0007669"/>
    <property type="project" value="UniProtKB-KW"/>
</dbReference>
<dbReference type="PROSITE" id="PS00028">
    <property type="entry name" value="ZINC_FINGER_C2H2_1"/>
    <property type="match status" value="1"/>
</dbReference>
<feature type="domain" description="C2H2-type" evidence="9">
    <location>
        <begin position="108"/>
        <end position="135"/>
    </location>
</feature>
<dbReference type="SUPFAM" id="SSF57667">
    <property type="entry name" value="beta-beta-alpha zinc fingers"/>
    <property type="match status" value="1"/>
</dbReference>
<reference evidence="10" key="1">
    <citation type="submission" date="2023-08" db="EMBL/GenBank/DDBJ databases">
        <title>Black Yeasts Isolated from many extreme environments.</title>
        <authorList>
            <person name="Coleine C."/>
            <person name="Stajich J.E."/>
            <person name="Selbmann L."/>
        </authorList>
    </citation>
    <scope>NUCLEOTIDE SEQUENCE</scope>
    <source>
        <strain evidence="10">CCFEE 5810</strain>
    </source>
</reference>
<dbReference type="InterPro" id="IPR036236">
    <property type="entry name" value="Znf_C2H2_sf"/>
</dbReference>
<evidence type="ECO:0000256" key="8">
    <source>
        <dbReference type="SAM" id="MobiDB-lite"/>
    </source>
</evidence>
<gene>
    <name evidence="10" type="primary">CRZ1_3</name>
    <name evidence="10" type="ORF">LTR97_008028</name>
</gene>
<keyword evidence="5" id="KW-0862">Zinc</keyword>
<evidence type="ECO:0000256" key="6">
    <source>
        <dbReference type="ARBA" id="ARBA00023242"/>
    </source>
</evidence>
<dbReference type="PANTHER" id="PTHR24388:SF54">
    <property type="entry name" value="PROTEIN ESCARGOT"/>
    <property type="match status" value="1"/>
</dbReference>
<keyword evidence="10" id="KW-0238">DNA-binding</keyword>
<dbReference type="Gene3D" id="3.30.160.60">
    <property type="entry name" value="Classic Zinc Finger"/>
    <property type="match status" value="2"/>
</dbReference>
<dbReference type="GO" id="GO:0000978">
    <property type="term" value="F:RNA polymerase II cis-regulatory region sequence-specific DNA binding"/>
    <property type="evidence" value="ECO:0007669"/>
    <property type="project" value="TreeGrafter"/>
</dbReference>
<comment type="subcellular location">
    <subcellularLocation>
        <location evidence="1">Nucleus</location>
    </subcellularLocation>
</comment>
<evidence type="ECO:0000256" key="3">
    <source>
        <dbReference type="ARBA" id="ARBA00022737"/>
    </source>
</evidence>
<evidence type="ECO:0000256" key="5">
    <source>
        <dbReference type="ARBA" id="ARBA00022833"/>
    </source>
</evidence>
<comment type="caution">
    <text evidence="10">The sequence shown here is derived from an EMBL/GenBank/DDBJ whole genome shotgun (WGS) entry which is preliminary data.</text>
</comment>
<keyword evidence="2" id="KW-0479">Metal-binding</keyword>
<dbReference type="Pfam" id="PF00096">
    <property type="entry name" value="zf-C2H2"/>
    <property type="match status" value="1"/>
</dbReference>
<keyword evidence="6" id="KW-0539">Nucleus</keyword>
<protein>
    <submittedName>
        <fullName evidence="10">DNA-binding transcription factor</fullName>
    </submittedName>
</protein>
<feature type="compositionally biased region" description="Basic and acidic residues" evidence="8">
    <location>
        <begin position="81"/>
        <end position="93"/>
    </location>
</feature>
<evidence type="ECO:0000256" key="1">
    <source>
        <dbReference type="ARBA" id="ARBA00004123"/>
    </source>
</evidence>
<dbReference type="InterPro" id="IPR013087">
    <property type="entry name" value="Znf_C2H2_type"/>
</dbReference>
<dbReference type="AlphaFoldDB" id="A0AAN8A0N2"/>
<dbReference type="InterPro" id="IPR050527">
    <property type="entry name" value="Snail/Krueppel_Znf"/>
</dbReference>
<proteinExistence type="predicted"/>
<feature type="region of interest" description="Disordered" evidence="8">
    <location>
        <begin position="72"/>
        <end position="105"/>
    </location>
</feature>
<evidence type="ECO:0000313" key="11">
    <source>
        <dbReference type="Proteomes" id="UP001310594"/>
    </source>
</evidence>
<dbReference type="PANTHER" id="PTHR24388">
    <property type="entry name" value="ZINC FINGER PROTEIN"/>
    <property type="match status" value="1"/>
</dbReference>
<evidence type="ECO:0000256" key="2">
    <source>
        <dbReference type="ARBA" id="ARBA00022723"/>
    </source>
</evidence>
<organism evidence="10 11">
    <name type="scientific">Elasticomyces elasticus</name>
    <dbReference type="NCBI Taxonomy" id="574655"/>
    <lineage>
        <taxon>Eukaryota</taxon>
        <taxon>Fungi</taxon>
        <taxon>Dikarya</taxon>
        <taxon>Ascomycota</taxon>
        <taxon>Pezizomycotina</taxon>
        <taxon>Dothideomycetes</taxon>
        <taxon>Dothideomycetidae</taxon>
        <taxon>Mycosphaerellales</taxon>
        <taxon>Teratosphaeriaceae</taxon>
        <taxon>Elasticomyces</taxon>
    </lineage>
</organism>
<feature type="region of interest" description="Disordered" evidence="8">
    <location>
        <begin position="1"/>
        <end position="20"/>
    </location>
</feature>
<evidence type="ECO:0000256" key="4">
    <source>
        <dbReference type="ARBA" id="ARBA00022771"/>
    </source>
</evidence>
<dbReference type="Proteomes" id="UP001310594">
    <property type="component" value="Unassembled WGS sequence"/>
</dbReference>